<name>A0A0F9D576_9ZZZZ</name>
<dbReference type="AlphaFoldDB" id="A0A0F9D576"/>
<protein>
    <recommendedName>
        <fullName evidence="1">AbiEi antitoxin N-terminal domain-containing protein</fullName>
    </recommendedName>
</protein>
<evidence type="ECO:0000313" key="2">
    <source>
        <dbReference type="EMBL" id="KKL48831.1"/>
    </source>
</evidence>
<dbReference type="Pfam" id="PF13338">
    <property type="entry name" value="AbiEi_4"/>
    <property type="match status" value="1"/>
</dbReference>
<evidence type="ECO:0000259" key="1">
    <source>
        <dbReference type="Pfam" id="PF13338"/>
    </source>
</evidence>
<organism evidence="2">
    <name type="scientific">marine sediment metagenome</name>
    <dbReference type="NCBI Taxonomy" id="412755"/>
    <lineage>
        <taxon>unclassified sequences</taxon>
        <taxon>metagenomes</taxon>
        <taxon>ecological metagenomes</taxon>
    </lineage>
</organism>
<proteinExistence type="predicted"/>
<gene>
    <name evidence="2" type="ORF">LCGC14_2321570</name>
</gene>
<sequence>MKFVNLLEKVSDLPVFTVRFLAAGENLAQIRLQINRWVKDGKIIRLHKGLYTLAEPYRKVTSEPFSIANSLKQASYVSLQSALSWYAMIPEFVPAVTSITTGRPQTIETPLGRFEFRHVSKKYFWGYQQVELKFGQTAFIAYPEKALLDLIYLTSGGEKIEFIEELRLQNFEQINRTVLREFVERFQSPKLNRALDNIEKILDEGEGFEL</sequence>
<comment type="caution">
    <text evidence="2">The sequence shown here is derived from an EMBL/GenBank/DDBJ whole genome shotgun (WGS) entry which is preliminary data.</text>
</comment>
<accession>A0A0F9D576</accession>
<reference evidence="2" key="1">
    <citation type="journal article" date="2015" name="Nature">
        <title>Complex archaea that bridge the gap between prokaryotes and eukaryotes.</title>
        <authorList>
            <person name="Spang A."/>
            <person name="Saw J.H."/>
            <person name="Jorgensen S.L."/>
            <person name="Zaremba-Niedzwiedzka K."/>
            <person name="Martijn J."/>
            <person name="Lind A.E."/>
            <person name="van Eijk R."/>
            <person name="Schleper C."/>
            <person name="Guy L."/>
            <person name="Ettema T.J."/>
        </authorList>
    </citation>
    <scope>NUCLEOTIDE SEQUENCE</scope>
</reference>
<dbReference type="InterPro" id="IPR025159">
    <property type="entry name" value="AbiEi_N"/>
</dbReference>
<feature type="domain" description="AbiEi antitoxin N-terminal" evidence="1">
    <location>
        <begin position="14"/>
        <end position="54"/>
    </location>
</feature>
<dbReference type="EMBL" id="LAZR01033179">
    <property type="protein sequence ID" value="KKL48831.1"/>
    <property type="molecule type" value="Genomic_DNA"/>
</dbReference>